<protein>
    <recommendedName>
        <fullName evidence="3">ATP-binding protein</fullName>
    </recommendedName>
</protein>
<organism evidence="1 2">
    <name type="scientific">Acinetobacter indicus</name>
    <dbReference type="NCBI Taxonomy" id="756892"/>
    <lineage>
        <taxon>Bacteria</taxon>
        <taxon>Pseudomonadati</taxon>
        <taxon>Pseudomonadota</taxon>
        <taxon>Gammaproteobacteria</taxon>
        <taxon>Moraxellales</taxon>
        <taxon>Moraxellaceae</taxon>
        <taxon>Acinetobacter</taxon>
    </lineage>
</organism>
<proteinExistence type="predicted"/>
<evidence type="ECO:0008006" key="3">
    <source>
        <dbReference type="Google" id="ProtNLM"/>
    </source>
</evidence>
<dbReference type="RefSeq" id="WP_253167327.1">
    <property type="nucleotide sequence ID" value="NZ_JAMXXI010000005.1"/>
</dbReference>
<dbReference type="Proteomes" id="UP001284654">
    <property type="component" value="Unassembled WGS sequence"/>
</dbReference>
<gene>
    <name evidence="1" type="ORF">MSG88_07685</name>
</gene>
<sequence>MSLEPGGFAEKVGNRYESSWITFQLLRLLDEKISYVQVEPLGDDEDAVDVIVGHFDGSKEHHQCKIGEKSVEAWTIATLESKELLTKGFEHILSGSKSYKVISRIGFRLLEDICESALNSTGSGSEFFEHQIKEISQERIKLFDELCKRLKLDKSKSDDLDKALFFLKSFEIRQFNEDDTDHEICKLLAEKLVFEPPIQLVHFLQTYPVKCNKLREKITTHLLKKDLETHQFSFRPSPSDPHTSDVIVTLNQEFDQSIEPYLISQNNIYRTEFTTALESLNSSPITLIKADAGVGKSAFLLDLKKHFIQSGAIVLPIRLDRRVPEKNINQFGEDLGFPCSPIYCLEKYSQGQEVVVILDQLDALRWTALHSSNALDICIKMVKEILLLRQHASANIKIIMATRNFELEDDLRLKNWISTINNDVKQIELKLFESDQIKPYISQFEDYDQLSNEQKNILKIPLWLGIYINLANDLGKAPTFSTKLDLIKFFIEDRFKQLNEHPGIPIVDSDRFFHEVILLMNQLNKLSIPSTQLPDGSSEIKNAMVSVGLLSEQNREISFRHQAIYDYAIGKKLFSLGLSSTEDFLTELGARNQQTLLKREHLRYALALLYEADERIFCNCIEAVLYHPEIRFHLKSLVFSVLRHIENFKAPLKKLINKIIDDAELAPHFIRLSCSGTPALVQYLSESHYLSNWLDGDAEMQSKALELLNSVSDKTPKLLIHELSRFMNQSPDWNQKIYNCLCWKMSDDSEELFNFRIDLIKSGANSHYIFWDDLAKQYPLRALHLLELMCDEPLHIRLNSREKWSDYDTECVEKLAESHPQEVLSVFLPFLYQFFSSYKANEYNDYTWSHEYGTRTTLEEFIYKCLFRLIIKASKNTSLETDQLLQLLRSYKDNTNLIFNRIYANVLLNLDVQYADEVIEWLLDNPNQKFKLGNDNEEPIWKLTGKIIEKFSPYCSQKKFEQLESTIYFFPPDYNLNQIKQCLSYTRKNYYMSYWGKTQYHLLPKLGTLRITTESEQLITVLNRKFEKYTEDSFCNRSNCVAGFVTSPLKNPLILSNKAWKKLITSDPSKFSENKFRGDLKEASIHQFSNAFERAVISAPQRFAEFALTLPIDIPQDYINALYNGLRENDPSRVPEELKETCEPCPIELIEQVIDHFSSTEYSRALQSLLSAKVKLLSPQYITLLEDIAKLSVDPLPGKLNIHTVGHADQLDEISSHDLRSNTINCTRGSAYTGLASKFWDDQEYALSHKYLIENALNDEHAAVRMATADLLLPMYNYDKDYAFEKFIELCQKDIRNTLSDGYHYYFNNAFTGHYRESFLSLVKTMLKSKYEDVRKEGHKQVVARWLFNDLFETELQLGIETKNVESLLGYASVINQLLGDDTKGYDCAKLKLVFEILVNSENEDILKKIGRFFNQKFWSKRYAREFFETYVHSNALNHNIYNVLHSIEEIQIGMTQFSDLIIIMIQNILKLNTQQLISHLDTDSITRVIQQLYDQAESDQDDETLSYCLDMWDELLGSNHSFIRNMTDKLDKGLLT</sequence>
<reference evidence="1" key="1">
    <citation type="submission" date="2023-10" db="EMBL/GenBank/DDBJ databases">
        <authorList>
            <person name="Sykes E.M.E."/>
            <person name="Khan I.U.H."/>
            <person name="Kumar A."/>
        </authorList>
    </citation>
    <scope>NUCLEOTIDE SEQUENCE</scope>
    <source>
        <strain evidence="1">IK5</strain>
    </source>
</reference>
<accession>A0AAW8YYJ3</accession>
<dbReference type="InterPro" id="IPR027417">
    <property type="entry name" value="P-loop_NTPase"/>
</dbReference>
<evidence type="ECO:0000313" key="2">
    <source>
        <dbReference type="Proteomes" id="UP001284654"/>
    </source>
</evidence>
<name>A0AAW8YYJ3_9GAMM</name>
<comment type="caution">
    <text evidence="1">The sequence shown here is derived from an EMBL/GenBank/DDBJ whole genome shotgun (WGS) entry which is preliminary data.</text>
</comment>
<evidence type="ECO:0000313" key="1">
    <source>
        <dbReference type="EMBL" id="MDV4315649.1"/>
    </source>
</evidence>
<dbReference type="EMBL" id="JAWJYY010000001">
    <property type="protein sequence ID" value="MDV4315649.1"/>
    <property type="molecule type" value="Genomic_DNA"/>
</dbReference>
<dbReference type="SUPFAM" id="SSF52540">
    <property type="entry name" value="P-loop containing nucleoside triphosphate hydrolases"/>
    <property type="match status" value="1"/>
</dbReference>